<keyword evidence="3 4" id="KW-0456">Lyase</keyword>
<feature type="domain" description="Pectate lyase" evidence="6">
    <location>
        <begin position="43"/>
        <end position="255"/>
    </location>
</feature>
<dbReference type="GO" id="GO:0005576">
    <property type="term" value="C:extracellular region"/>
    <property type="evidence" value="ECO:0007669"/>
    <property type="project" value="UniProtKB-SubCell"/>
</dbReference>
<feature type="signal peptide" evidence="5">
    <location>
        <begin position="1"/>
        <end position="18"/>
    </location>
</feature>
<dbReference type="PANTHER" id="PTHR31683">
    <property type="entry name" value="PECTATE LYASE 18-RELATED"/>
    <property type="match status" value="1"/>
</dbReference>
<dbReference type="OrthoDB" id="1637350at2759"/>
<name>A0A2T2NTA0_CORCC</name>
<comment type="similarity">
    <text evidence="1 4">Belongs to the polysaccharide lyase 1 family.</text>
</comment>
<dbReference type="InterPro" id="IPR045032">
    <property type="entry name" value="PEL"/>
</dbReference>
<dbReference type="SMART" id="SM00656">
    <property type="entry name" value="Amb_all"/>
    <property type="match status" value="1"/>
</dbReference>
<evidence type="ECO:0000256" key="1">
    <source>
        <dbReference type="ARBA" id="ARBA00010980"/>
    </source>
</evidence>
<evidence type="ECO:0000256" key="3">
    <source>
        <dbReference type="ARBA" id="ARBA00023239"/>
    </source>
</evidence>
<organism evidence="7 8">
    <name type="scientific">Corynespora cassiicola Philippines</name>
    <dbReference type="NCBI Taxonomy" id="1448308"/>
    <lineage>
        <taxon>Eukaryota</taxon>
        <taxon>Fungi</taxon>
        <taxon>Dikarya</taxon>
        <taxon>Ascomycota</taxon>
        <taxon>Pezizomycotina</taxon>
        <taxon>Dothideomycetes</taxon>
        <taxon>Pleosporomycetidae</taxon>
        <taxon>Pleosporales</taxon>
        <taxon>Corynesporascaceae</taxon>
        <taxon>Corynespora</taxon>
    </lineage>
</organism>
<evidence type="ECO:0000313" key="8">
    <source>
        <dbReference type="Proteomes" id="UP000240883"/>
    </source>
</evidence>
<keyword evidence="8" id="KW-1185">Reference proteome</keyword>
<dbReference type="Gene3D" id="2.160.20.10">
    <property type="entry name" value="Single-stranded right-handed beta-helix, Pectin lyase-like"/>
    <property type="match status" value="1"/>
</dbReference>
<evidence type="ECO:0000313" key="7">
    <source>
        <dbReference type="EMBL" id="PSN68620.1"/>
    </source>
</evidence>
<dbReference type="EMBL" id="KZ678133">
    <property type="protein sequence ID" value="PSN68620.1"/>
    <property type="molecule type" value="Genomic_DNA"/>
</dbReference>
<dbReference type="AlphaFoldDB" id="A0A2T2NTA0"/>
<protein>
    <submittedName>
        <fullName evidence="7">Polysaccharide lyase family 1 protein</fullName>
    </submittedName>
</protein>
<keyword evidence="4" id="KW-0964">Secreted</keyword>
<dbReference type="Proteomes" id="UP000240883">
    <property type="component" value="Unassembled WGS sequence"/>
</dbReference>
<dbReference type="Pfam" id="PF00544">
    <property type="entry name" value="Pectate_lyase_4"/>
    <property type="match status" value="1"/>
</dbReference>
<dbReference type="InterPro" id="IPR002022">
    <property type="entry name" value="Pec_lyase"/>
</dbReference>
<dbReference type="PANTHER" id="PTHR31683:SF18">
    <property type="entry name" value="PECTATE LYASE 21-RELATED"/>
    <property type="match status" value="1"/>
</dbReference>
<evidence type="ECO:0000259" key="6">
    <source>
        <dbReference type="SMART" id="SM00656"/>
    </source>
</evidence>
<feature type="chain" id="PRO_5015673711" evidence="5">
    <location>
        <begin position="19"/>
        <end position="332"/>
    </location>
</feature>
<dbReference type="STRING" id="1448308.A0A2T2NTA0"/>
<accession>A0A2T2NTA0</accession>
<evidence type="ECO:0000256" key="4">
    <source>
        <dbReference type="RuleBase" id="RU361173"/>
    </source>
</evidence>
<dbReference type="GO" id="GO:0030570">
    <property type="term" value="F:pectate lyase activity"/>
    <property type="evidence" value="ECO:0007669"/>
    <property type="project" value="InterPro"/>
</dbReference>
<dbReference type="GO" id="GO:0000272">
    <property type="term" value="P:polysaccharide catabolic process"/>
    <property type="evidence" value="ECO:0007669"/>
    <property type="project" value="UniProtKB-KW"/>
</dbReference>
<dbReference type="SUPFAM" id="SSF51126">
    <property type="entry name" value="Pectin lyase-like"/>
    <property type="match status" value="1"/>
</dbReference>
<evidence type="ECO:0000256" key="5">
    <source>
        <dbReference type="SAM" id="SignalP"/>
    </source>
</evidence>
<proteinExistence type="inferred from homology"/>
<keyword evidence="4" id="KW-0119">Carbohydrate metabolism</keyword>
<evidence type="ECO:0000256" key="2">
    <source>
        <dbReference type="ARBA" id="ARBA00022729"/>
    </source>
</evidence>
<dbReference type="InterPro" id="IPR012334">
    <property type="entry name" value="Pectin_lyas_fold"/>
</dbReference>
<gene>
    <name evidence="7" type="ORF">BS50DRAFT_663242</name>
</gene>
<sequence>MKLSSILSLASLLLAASATPSGADFSLVGFGKDNPIGPTTGGKGGETVTVTTPEALVAAVTDDVPRIVYAKGKFNLTSRLRVGSNKSLLGWGRGAEITGSGITVGSKTNVIIRNLGIRYILDNDGITIQNSTRVWIDHNEFSSDMNHGPDYYDGQCDIIRASDWITVSWNYFHDHWKSSLVGNSDALRDVDQGHLHISYHHNYWRHSGTRGPAGRFGHQHIWNNLYVDFLYQAIHSRSDNQVLVEGNVFRGNTRTALTTYGLVIPEDSPNTGPDGDFEIDGFANLGAKNDFGRADVNITQVGNFTRAPYKYKLTPLREVEKLVKRGAGLGKI</sequence>
<comment type="subcellular location">
    <subcellularLocation>
        <location evidence="4">Secreted</location>
    </subcellularLocation>
</comment>
<keyword evidence="2 5" id="KW-0732">Signal</keyword>
<keyword evidence="4" id="KW-0624">Polysaccharide degradation</keyword>
<reference evidence="7 8" key="1">
    <citation type="journal article" date="2018" name="Front. Microbiol.">
        <title>Genome-Wide Analysis of Corynespora cassiicola Leaf Fall Disease Putative Effectors.</title>
        <authorList>
            <person name="Lopez D."/>
            <person name="Ribeiro S."/>
            <person name="Label P."/>
            <person name="Fumanal B."/>
            <person name="Venisse J.S."/>
            <person name="Kohler A."/>
            <person name="de Oliveira R.R."/>
            <person name="Labutti K."/>
            <person name="Lipzen A."/>
            <person name="Lail K."/>
            <person name="Bauer D."/>
            <person name="Ohm R.A."/>
            <person name="Barry K.W."/>
            <person name="Spatafora J."/>
            <person name="Grigoriev I.V."/>
            <person name="Martin F.M."/>
            <person name="Pujade-Renaud V."/>
        </authorList>
    </citation>
    <scope>NUCLEOTIDE SEQUENCE [LARGE SCALE GENOMIC DNA]</scope>
    <source>
        <strain evidence="7 8">Philippines</strain>
    </source>
</reference>
<dbReference type="InterPro" id="IPR011050">
    <property type="entry name" value="Pectin_lyase_fold/virulence"/>
</dbReference>